<dbReference type="EMBL" id="CP001616">
    <property type="protein sequence ID" value="ACQ93515.1"/>
    <property type="molecule type" value="Genomic_DNA"/>
</dbReference>
<evidence type="ECO:0000256" key="1">
    <source>
        <dbReference type="ARBA" id="ARBA00008857"/>
    </source>
</evidence>
<comment type="similarity">
    <text evidence="1">Belongs to the 'phage' integrase family.</text>
</comment>
<dbReference type="SUPFAM" id="SSF56349">
    <property type="entry name" value="DNA breaking-rejoining enzymes"/>
    <property type="match status" value="1"/>
</dbReference>
<dbReference type="PANTHER" id="PTHR30349">
    <property type="entry name" value="PHAGE INTEGRASE-RELATED"/>
    <property type="match status" value="1"/>
</dbReference>
<dbReference type="STRING" id="595494.Tola_1912"/>
<dbReference type="InterPro" id="IPR050090">
    <property type="entry name" value="Tyrosine_recombinase_XerCD"/>
</dbReference>
<evidence type="ECO:0000313" key="7">
    <source>
        <dbReference type="Proteomes" id="UP000009073"/>
    </source>
</evidence>
<evidence type="ECO:0000259" key="5">
    <source>
        <dbReference type="PROSITE" id="PS51898"/>
    </source>
</evidence>
<reference evidence="6 7" key="2">
    <citation type="journal article" date="2011" name="Stand. Genomic Sci.">
        <title>Complete genome sequence of Tolumonas auensis type strain (TA 4).</title>
        <authorList>
            <person name="Chertkov O."/>
            <person name="Copeland A."/>
            <person name="Lucas S."/>
            <person name="Lapidus A."/>
            <person name="Berry K.W."/>
            <person name="Detter J.C."/>
            <person name="Del Rio T.G."/>
            <person name="Hammon N."/>
            <person name="Dalin E."/>
            <person name="Tice H."/>
            <person name="Pitluck S."/>
            <person name="Richardson P."/>
            <person name="Bruce D."/>
            <person name="Goodwin L."/>
            <person name="Han C."/>
            <person name="Tapia R."/>
            <person name="Saunders E."/>
            <person name="Schmutz J."/>
            <person name="Brettin T."/>
            <person name="Larimer F."/>
            <person name="Land M."/>
            <person name="Hauser L."/>
            <person name="Spring S."/>
            <person name="Rohde M."/>
            <person name="Kyrpides N.C."/>
            <person name="Ivanova N."/>
            <person name="Goker M."/>
            <person name="Beller H.R."/>
            <person name="Klenk H.P."/>
            <person name="Woyke T."/>
        </authorList>
    </citation>
    <scope>NUCLEOTIDE SEQUENCE [LARGE SCALE GENOMIC DNA]</scope>
    <source>
        <strain evidence="7">DSM 9187 / TA4</strain>
    </source>
</reference>
<keyword evidence="4" id="KW-0233">DNA recombination</keyword>
<keyword evidence="3" id="KW-0238">DNA-binding</keyword>
<keyword evidence="7" id="KW-1185">Reference proteome</keyword>
<sequence>MVNPLSEAKTKIESEQAELKVGRFQVFGADRRAKNRQSQTLAIHSKALKAFEKYLPQMFHEIPSCEKYDENWDRFIEGLRSDCKSEDSYRKALIFVLKCIQKGNESGLWQLDLPTIPLEITRTKLPYDGKWFRKNQACTVFYHQWIENIERYGRVNYSAEVLLADVLFSAIFHSGIQTARTLHLFAKAVASRTGLFSDEQQIWIETELNNAPTNFIDRQGELHSHWRFFPALPTLGLLQRWYRNRTLTFSVPNELEGFEYWLNRHIHQYNAPEITTKQLCSYSQLCVQLHPGVFYPQILSHVASDKFISLGLSHPHWHELHQPCVPQGAQINSITKPAATRTRHKGNARIDRHSLFLSKLRNAIQEKSSATQKNTRQNTLKALTALQAELSLTEVEQILLGWLYHCIAVNKNQPSSLRTYLSRGGMQWLNLCYGENIHSWSSEDFVTKYRALLHEDQSSLCLITHENEDEDPESEPKYSSRADYLAKRIVTLHKYGVRHHGLEPLSEGLIDGIREKPHIRAGYISEPLFRYMLNVVACCATFTTREKRKLECIAIIAFRTGLRLGELIKLRVADVEQSDEMWLYVRTTQLDDTKTDSAHRKIPLAVLLTEEELAIVKRYFRFRSHSQTQSAAALMFPSEAGELIPLSDSDVRSPIQDALNACSNQQWTFHHLRHTAISRLQLLLHRDVLELHSGNRLLGQHLLPWDADRCELIYKAIMSGHPRGDYWAFAQFAGHLSPETTLKSYLHFSDWVSASCIRQAQYEWGFKTRHFFSGVSINQLQSLGWEAGALSYTRCFTEIRTGLQRYIKRINCKPQQLPPVAVPKRPKLDLFAMLEILTALANQDDILPLQTHYQITDDVIKPWGHKIDALKQLKTKRTQHRLFHSSRINDLLPGELRSHAEKEEFSDMVKKARKIYRTNQKELVGWIQYQLMHSNTRNHSLPFRDPEQLKVFIATSLKLVPAGRIRIQIRCSPINEKQWTSGLPAQIDIDKFIDNPNASSALVWIKHPDEAGILQRQVIKNEGIQKFKRYSSPVLFYLAYTIALTLFSVEQLQSWSKNNTLSANV</sequence>
<dbReference type="InterPro" id="IPR013762">
    <property type="entry name" value="Integrase-like_cat_sf"/>
</dbReference>
<dbReference type="GO" id="GO:0015074">
    <property type="term" value="P:DNA integration"/>
    <property type="evidence" value="ECO:0007669"/>
    <property type="project" value="UniProtKB-KW"/>
</dbReference>
<evidence type="ECO:0000256" key="2">
    <source>
        <dbReference type="ARBA" id="ARBA00022908"/>
    </source>
</evidence>
<protein>
    <submittedName>
        <fullName evidence="6">Integrase family protein</fullName>
    </submittedName>
</protein>
<dbReference type="RefSeq" id="WP_015878983.1">
    <property type="nucleotide sequence ID" value="NC_012691.1"/>
</dbReference>
<dbReference type="PANTHER" id="PTHR30349:SF41">
    <property type="entry name" value="INTEGRASE_RECOMBINASE PROTEIN MJ0367-RELATED"/>
    <property type="match status" value="1"/>
</dbReference>
<accession>C4LFZ8</accession>
<proteinExistence type="inferred from homology"/>
<gene>
    <name evidence="6" type="ordered locus">Tola_1912</name>
</gene>
<reference evidence="7" key="1">
    <citation type="submission" date="2009-05" db="EMBL/GenBank/DDBJ databases">
        <title>Complete sequence of Tolumonas auensis DSM 9187.</title>
        <authorList>
            <consortium name="US DOE Joint Genome Institute"/>
            <person name="Lucas S."/>
            <person name="Copeland A."/>
            <person name="Lapidus A."/>
            <person name="Glavina del Rio T."/>
            <person name="Tice H."/>
            <person name="Bruce D."/>
            <person name="Goodwin L."/>
            <person name="Pitluck S."/>
            <person name="Chertkov O."/>
            <person name="Brettin T."/>
            <person name="Detter J.C."/>
            <person name="Han C."/>
            <person name="Larimer F."/>
            <person name="Land M."/>
            <person name="Hauser L."/>
            <person name="Kyrpides N."/>
            <person name="Mikhailova N."/>
            <person name="Spring S."/>
            <person name="Beller H."/>
        </authorList>
    </citation>
    <scope>NUCLEOTIDE SEQUENCE [LARGE SCALE GENOMIC DNA]</scope>
    <source>
        <strain evidence="7">DSM 9187 / TA4</strain>
    </source>
</reference>
<keyword evidence="2" id="KW-0229">DNA integration</keyword>
<dbReference type="eggNOG" id="COG0582">
    <property type="taxonomic scope" value="Bacteria"/>
</dbReference>
<dbReference type="Pfam" id="PF00589">
    <property type="entry name" value="Phage_integrase"/>
    <property type="match status" value="1"/>
</dbReference>
<evidence type="ECO:0000256" key="3">
    <source>
        <dbReference type="ARBA" id="ARBA00023125"/>
    </source>
</evidence>
<dbReference type="GO" id="GO:0003677">
    <property type="term" value="F:DNA binding"/>
    <property type="evidence" value="ECO:0007669"/>
    <property type="project" value="UniProtKB-KW"/>
</dbReference>
<dbReference type="Proteomes" id="UP000009073">
    <property type="component" value="Chromosome"/>
</dbReference>
<dbReference type="KEGG" id="tau:Tola_1912"/>
<dbReference type="InterPro" id="IPR002104">
    <property type="entry name" value="Integrase_catalytic"/>
</dbReference>
<dbReference type="PROSITE" id="PS51898">
    <property type="entry name" value="TYR_RECOMBINASE"/>
    <property type="match status" value="1"/>
</dbReference>
<name>C4LFZ8_TOLAT</name>
<dbReference type="AlphaFoldDB" id="C4LFZ8"/>
<evidence type="ECO:0000313" key="6">
    <source>
        <dbReference type="EMBL" id="ACQ93515.1"/>
    </source>
</evidence>
<dbReference type="GO" id="GO:0006310">
    <property type="term" value="P:DNA recombination"/>
    <property type="evidence" value="ECO:0007669"/>
    <property type="project" value="UniProtKB-KW"/>
</dbReference>
<feature type="domain" description="Tyr recombinase" evidence="5">
    <location>
        <begin position="519"/>
        <end position="727"/>
    </location>
</feature>
<organism evidence="6 7">
    <name type="scientific">Tolumonas auensis (strain DSM 9187 / NBRC 110442 / TA 4)</name>
    <dbReference type="NCBI Taxonomy" id="595494"/>
    <lineage>
        <taxon>Bacteria</taxon>
        <taxon>Pseudomonadati</taxon>
        <taxon>Pseudomonadota</taxon>
        <taxon>Gammaproteobacteria</taxon>
        <taxon>Aeromonadales</taxon>
        <taxon>Aeromonadaceae</taxon>
        <taxon>Tolumonas</taxon>
    </lineage>
</organism>
<dbReference type="HOGENOM" id="CLU_297330_0_0_6"/>
<dbReference type="InterPro" id="IPR011010">
    <property type="entry name" value="DNA_brk_join_enz"/>
</dbReference>
<evidence type="ECO:0000256" key="4">
    <source>
        <dbReference type="ARBA" id="ARBA00023172"/>
    </source>
</evidence>
<dbReference type="Gene3D" id="1.10.443.10">
    <property type="entry name" value="Intergrase catalytic core"/>
    <property type="match status" value="1"/>
</dbReference>